<organism evidence="2 3">
    <name type="scientific">Crotalaria pallida</name>
    <name type="common">Smooth rattlebox</name>
    <name type="synonym">Crotalaria striata</name>
    <dbReference type="NCBI Taxonomy" id="3830"/>
    <lineage>
        <taxon>Eukaryota</taxon>
        <taxon>Viridiplantae</taxon>
        <taxon>Streptophyta</taxon>
        <taxon>Embryophyta</taxon>
        <taxon>Tracheophyta</taxon>
        <taxon>Spermatophyta</taxon>
        <taxon>Magnoliopsida</taxon>
        <taxon>eudicotyledons</taxon>
        <taxon>Gunneridae</taxon>
        <taxon>Pentapetalae</taxon>
        <taxon>rosids</taxon>
        <taxon>fabids</taxon>
        <taxon>Fabales</taxon>
        <taxon>Fabaceae</taxon>
        <taxon>Papilionoideae</taxon>
        <taxon>50 kb inversion clade</taxon>
        <taxon>genistoids sensu lato</taxon>
        <taxon>core genistoids</taxon>
        <taxon>Crotalarieae</taxon>
        <taxon>Crotalaria</taxon>
    </lineage>
</organism>
<sequence>MAKKRGRPPKSPSPVDKANNDSQKRALDLEELDEEDMEDFDSLTPKQAEKLMKNLDLIREKLKGKAPVVEGNASEKKQTEGDLNLNQKGEESNKGSSNPTFFKPPSVWDTFDITKTKEIVGRFQDIDNTCILCNCANETRDHLFFMCKWSKQLIELLGNWIRLEMRFFRYTNWTRWIRYGFRDKKRHQVVAAMVAAGIYNIWMERNRRIFTNQAKSPQQIFVLVKKELSYRFNGYFSIDTLNNVFIADRVQAEL</sequence>
<dbReference type="Proteomes" id="UP001372338">
    <property type="component" value="Unassembled WGS sequence"/>
</dbReference>
<dbReference type="AlphaFoldDB" id="A0AAN9ICI6"/>
<name>A0AAN9ICI6_CROPI</name>
<feature type="compositionally biased region" description="Basic and acidic residues" evidence="1">
    <location>
        <begin position="18"/>
        <end position="28"/>
    </location>
</feature>
<evidence type="ECO:0008006" key="4">
    <source>
        <dbReference type="Google" id="ProtNLM"/>
    </source>
</evidence>
<gene>
    <name evidence="2" type="ORF">RIF29_15350</name>
</gene>
<dbReference type="PANTHER" id="PTHR33116:SF66">
    <property type="entry name" value="REVERSE TRANSCRIPTASE ZINC-BINDING DOMAIN-CONTAINING PROTEIN"/>
    <property type="match status" value="1"/>
</dbReference>
<evidence type="ECO:0000256" key="1">
    <source>
        <dbReference type="SAM" id="MobiDB-lite"/>
    </source>
</evidence>
<accession>A0AAN9ICI6</accession>
<keyword evidence="3" id="KW-1185">Reference proteome</keyword>
<feature type="region of interest" description="Disordered" evidence="1">
    <location>
        <begin position="66"/>
        <end position="103"/>
    </location>
</feature>
<protein>
    <recommendedName>
        <fullName evidence="4">Reverse transcriptase zinc-binding domain-containing protein</fullName>
    </recommendedName>
</protein>
<comment type="caution">
    <text evidence="2">The sequence shown here is derived from an EMBL/GenBank/DDBJ whole genome shotgun (WGS) entry which is preliminary data.</text>
</comment>
<evidence type="ECO:0000313" key="2">
    <source>
        <dbReference type="EMBL" id="KAK7274267.1"/>
    </source>
</evidence>
<feature type="region of interest" description="Disordered" evidence="1">
    <location>
        <begin position="1"/>
        <end position="46"/>
    </location>
</feature>
<dbReference type="PANTHER" id="PTHR33116">
    <property type="entry name" value="REVERSE TRANSCRIPTASE ZINC-BINDING DOMAIN-CONTAINING PROTEIN-RELATED-RELATED"/>
    <property type="match status" value="1"/>
</dbReference>
<reference evidence="2 3" key="1">
    <citation type="submission" date="2024-01" db="EMBL/GenBank/DDBJ databases">
        <title>The genomes of 5 underutilized Papilionoideae crops provide insights into root nodulation and disease resistanc.</title>
        <authorList>
            <person name="Yuan L."/>
        </authorList>
    </citation>
    <scope>NUCLEOTIDE SEQUENCE [LARGE SCALE GENOMIC DNA]</scope>
    <source>
        <strain evidence="2">ZHUSHIDOU_FW_LH</strain>
        <tissue evidence="2">Leaf</tissue>
    </source>
</reference>
<proteinExistence type="predicted"/>
<feature type="compositionally biased region" description="Acidic residues" evidence="1">
    <location>
        <begin position="29"/>
        <end position="41"/>
    </location>
</feature>
<evidence type="ECO:0000313" key="3">
    <source>
        <dbReference type="Proteomes" id="UP001372338"/>
    </source>
</evidence>
<dbReference type="EMBL" id="JAYWIO010000003">
    <property type="protein sequence ID" value="KAK7274267.1"/>
    <property type="molecule type" value="Genomic_DNA"/>
</dbReference>